<dbReference type="NCBIfam" id="TIGR01313">
    <property type="entry name" value="therm_gnt_kin"/>
    <property type="match status" value="1"/>
</dbReference>
<keyword evidence="5 9" id="KW-0547">Nucleotide-binding</keyword>
<sequence length="188" mass="20857">MDSEHLNSKGMAIIVLMGVCGSGKSTIGEMLAKAMNLNFLDADDFHPNSNKEKMSKGIPLSNEDRLPWLEKVRDALKESIACKKSVVLGCSALQKQYREILRSADPNYEIGSCVVKFVLLDAPPEVIAYRLERRAKEGNHFMSSTLLESQLDLLEIDDSEGILKVDATLTPQVIVTNILKVVFGSLWF</sequence>
<dbReference type="OrthoDB" id="275177at2759"/>
<dbReference type="SUPFAM" id="SSF52540">
    <property type="entry name" value="P-loop containing nucleoside triphosphate hydrolases"/>
    <property type="match status" value="1"/>
</dbReference>
<dbReference type="Gene3D" id="3.40.50.300">
    <property type="entry name" value="P-loop containing nucleotide triphosphate hydrolases"/>
    <property type="match status" value="1"/>
</dbReference>
<reference evidence="11" key="1">
    <citation type="submission" date="2025-08" db="UniProtKB">
        <authorList>
            <consortium name="RefSeq"/>
        </authorList>
    </citation>
    <scope>IDENTIFICATION</scope>
    <source>
        <strain evidence="11">OHB3-1</strain>
    </source>
</reference>
<dbReference type="InterPro" id="IPR031322">
    <property type="entry name" value="Shikimate/glucono_kinase"/>
</dbReference>
<keyword evidence="4 9" id="KW-0808">Transferase</keyword>
<evidence type="ECO:0000256" key="9">
    <source>
        <dbReference type="RuleBase" id="RU363066"/>
    </source>
</evidence>
<dbReference type="CDD" id="cd02021">
    <property type="entry name" value="GntK"/>
    <property type="match status" value="1"/>
</dbReference>
<dbReference type="UniPathway" id="UPA00792"/>
<keyword evidence="10" id="KW-1185">Reference proteome</keyword>
<evidence type="ECO:0000256" key="6">
    <source>
        <dbReference type="ARBA" id="ARBA00022777"/>
    </source>
</evidence>
<dbReference type="FunFam" id="3.40.50.300:FF:000522">
    <property type="entry name" value="Gluconokinase"/>
    <property type="match status" value="1"/>
</dbReference>
<dbReference type="KEGG" id="mcha:111025918"/>
<evidence type="ECO:0000256" key="3">
    <source>
        <dbReference type="ARBA" id="ARBA00012054"/>
    </source>
</evidence>
<evidence type="ECO:0000313" key="10">
    <source>
        <dbReference type="Proteomes" id="UP000504603"/>
    </source>
</evidence>
<comment type="pathway">
    <text evidence="1 9">Carbohydrate acid metabolism; D-gluconate degradation.</text>
</comment>
<name>A0A6J1E468_MOMCH</name>
<dbReference type="GO" id="GO:0005737">
    <property type="term" value="C:cytoplasm"/>
    <property type="evidence" value="ECO:0007669"/>
    <property type="project" value="TreeGrafter"/>
</dbReference>
<dbReference type="GO" id="GO:0005975">
    <property type="term" value="P:carbohydrate metabolic process"/>
    <property type="evidence" value="ECO:0007669"/>
    <property type="project" value="InterPro"/>
</dbReference>
<dbReference type="AlphaFoldDB" id="A0A6J1E468"/>
<dbReference type="EC" id="2.7.1.12" evidence="3 9"/>
<evidence type="ECO:0000256" key="5">
    <source>
        <dbReference type="ARBA" id="ARBA00022741"/>
    </source>
</evidence>
<dbReference type="RefSeq" id="XP_022159526.1">
    <property type="nucleotide sequence ID" value="XM_022303834.1"/>
</dbReference>
<accession>A0A6J1E468</accession>
<organism evidence="10 11">
    <name type="scientific">Momordica charantia</name>
    <name type="common">Bitter gourd</name>
    <name type="synonym">Balsam pear</name>
    <dbReference type="NCBI Taxonomy" id="3673"/>
    <lineage>
        <taxon>Eukaryota</taxon>
        <taxon>Viridiplantae</taxon>
        <taxon>Streptophyta</taxon>
        <taxon>Embryophyta</taxon>
        <taxon>Tracheophyta</taxon>
        <taxon>Spermatophyta</taxon>
        <taxon>Magnoliopsida</taxon>
        <taxon>eudicotyledons</taxon>
        <taxon>Gunneridae</taxon>
        <taxon>Pentapetalae</taxon>
        <taxon>rosids</taxon>
        <taxon>fabids</taxon>
        <taxon>Cucurbitales</taxon>
        <taxon>Cucurbitaceae</taxon>
        <taxon>Momordiceae</taxon>
        <taxon>Momordica</taxon>
    </lineage>
</organism>
<dbReference type="GO" id="GO:0005524">
    <property type="term" value="F:ATP binding"/>
    <property type="evidence" value="ECO:0007669"/>
    <property type="project" value="UniProtKB-KW"/>
</dbReference>
<dbReference type="PANTHER" id="PTHR43442">
    <property type="entry name" value="GLUCONOKINASE-RELATED"/>
    <property type="match status" value="1"/>
</dbReference>
<comment type="similarity">
    <text evidence="2 9">Belongs to the gluconokinase GntK/GntV family.</text>
</comment>
<dbReference type="PANTHER" id="PTHR43442:SF3">
    <property type="entry name" value="GLUCONOKINASE-RELATED"/>
    <property type="match status" value="1"/>
</dbReference>
<dbReference type="Proteomes" id="UP000504603">
    <property type="component" value="Unplaced"/>
</dbReference>
<evidence type="ECO:0000256" key="8">
    <source>
        <dbReference type="ARBA" id="ARBA00048090"/>
    </source>
</evidence>
<evidence type="ECO:0000256" key="1">
    <source>
        <dbReference type="ARBA" id="ARBA00004875"/>
    </source>
</evidence>
<comment type="catalytic activity">
    <reaction evidence="8 9">
        <text>D-gluconate + ATP = 6-phospho-D-gluconate + ADP + H(+)</text>
        <dbReference type="Rhea" id="RHEA:19433"/>
        <dbReference type="ChEBI" id="CHEBI:15378"/>
        <dbReference type="ChEBI" id="CHEBI:18391"/>
        <dbReference type="ChEBI" id="CHEBI:30616"/>
        <dbReference type="ChEBI" id="CHEBI:58759"/>
        <dbReference type="ChEBI" id="CHEBI:456216"/>
        <dbReference type="EC" id="2.7.1.12"/>
    </reaction>
</comment>
<evidence type="ECO:0000256" key="2">
    <source>
        <dbReference type="ARBA" id="ARBA00008420"/>
    </source>
</evidence>
<keyword evidence="6 9" id="KW-0418">Kinase</keyword>
<dbReference type="InterPro" id="IPR027417">
    <property type="entry name" value="P-loop_NTPase"/>
</dbReference>
<proteinExistence type="inferred from homology"/>
<dbReference type="GO" id="GO:0046316">
    <property type="term" value="F:gluconokinase activity"/>
    <property type="evidence" value="ECO:0007669"/>
    <property type="project" value="UniProtKB-EC"/>
</dbReference>
<dbReference type="GeneID" id="111025918"/>
<protein>
    <recommendedName>
        <fullName evidence="3 9">Gluconokinase</fullName>
        <ecNumber evidence="3 9">2.7.1.12</ecNumber>
    </recommendedName>
</protein>
<evidence type="ECO:0000256" key="4">
    <source>
        <dbReference type="ARBA" id="ARBA00022679"/>
    </source>
</evidence>
<gene>
    <name evidence="11" type="primary">LOC111025918</name>
</gene>
<evidence type="ECO:0000256" key="7">
    <source>
        <dbReference type="ARBA" id="ARBA00022840"/>
    </source>
</evidence>
<keyword evidence="7 9" id="KW-0067">ATP-binding</keyword>
<dbReference type="Pfam" id="PF01202">
    <property type="entry name" value="SKI"/>
    <property type="match status" value="1"/>
</dbReference>
<dbReference type="InterPro" id="IPR006001">
    <property type="entry name" value="Therm_gnt_kin"/>
</dbReference>
<evidence type="ECO:0000313" key="11">
    <source>
        <dbReference type="RefSeq" id="XP_022159526.1"/>
    </source>
</evidence>